<feature type="domain" description="PBZ-type" evidence="2">
    <location>
        <begin position="234"/>
        <end position="258"/>
    </location>
</feature>
<organism evidence="3">
    <name type="scientific">viral metagenome</name>
    <dbReference type="NCBI Taxonomy" id="1070528"/>
    <lineage>
        <taxon>unclassified sequences</taxon>
        <taxon>metagenomes</taxon>
        <taxon>organismal metagenomes</taxon>
    </lineage>
</organism>
<evidence type="ECO:0000259" key="2">
    <source>
        <dbReference type="Pfam" id="PF10283"/>
    </source>
</evidence>
<evidence type="ECO:0000313" key="3">
    <source>
        <dbReference type="EMBL" id="QHT82376.1"/>
    </source>
</evidence>
<dbReference type="InterPro" id="IPR019406">
    <property type="entry name" value="APLF_PBZ"/>
</dbReference>
<name>A0A6C0HQG1_9ZZZZ</name>
<dbReference type="EMBL" id="MN739998">
    <property type="protein sequence ID" value="QHT82376.1"/>
    <property type="molecule type" value="Genomic_DNA"/>
</dbReference>
<proteinExistence type="predicted"/>
<accession>A0A6C0HQG1</accession>
<dbReference type="AlphaFoldDB" id="A0A6C0HQG1"/>
<feature type="region of interest" description="Disordered" evidence="1">
    <location>
        <begin position="1"/>
        <end position="47"/>
    </location>
</feature>
<dbReference type="Pfam" id="PF10283">
    <property type="entry name" value="zf-CCHH"/>
    <property type="match status" value="1"/>
</dbReference>
<feature type="compositionally biased region" description="Basic and acidic residues" evidence="1">
    <location>
        <begin position="30"/>
        <end position="47"/>
    </location>
</feature>
<feature type="compositionally biased region" description="Basic residues" evidence="1">
    <location>
        <begin position="1"/>
        <end position="29"/>
    </location>
</feature>
<sequence>MRKTKTNRTFKSKGKLKRKNKSKKNRTRGGGKDDKVSKQKREEYRTKDKPYANRDKVIFISKGLSLIPPGDETWKQYIRWWSSDEELKTYMKEAFDVYTHLGNSFIARNDNQLTAINNIQWGLNIGPYLNWDNEKDAKELRHTFYFHLVSYIACHYTELIKIYSKDFIDKFGWFLENHNDITGVFRLLPDTDIGLETCLKNYPNLYDRVKEKWKLPEKAAISNTIINTYLTEYPECIYGEKCRRKHNPDHINNFSHPK</sequence>
<protein>
    <recommendedName>
        <fullName evidence="2">PBZ-type domain-containing protein</fullName>
    </recommendedName>
</protein>
<reference evidence="3" key="1">
    <citation type="journal article" date="2020" name="Nature">
        <title>Giant virus diversity and host interactions through global metagenomics.</title>
        <authorList>
            <person name="Schulz F."/>
            <person name="Roux S."/>
            <person name="Paez-Espino D."/>
            <person name="Jungbluth S."/>
            <person name="Walsh D.A."/>
            <person name="Denef V.J."/>
            <person name="McMahon K.D."/>
            <person name="Konstantinidis K.T."/>
            <person name="Eloe-Fadrosh E.A."/>
            <person name="Kyrpides N.C."/>
            <person name="Woyke T."/>
        </authorList>
    </citation>
    <scope>NUCLEOTIDE SEQUENCE</scope>
    <source>
        <strain evidence="3">GVMAG-M-3300023184-161</strain>
    </source>
</reference>
<evidence type="ECO:0000256" key="1">
    <source>
        <dbReference type="SAM" id="MobiDB-lite"/>
    </source>
</evidence>